<evidence type="ECO:0000259" key="1">
    <source>
        <dbReference type="Pfam" id="PF00753"/>
    </source>
</evidence>
<dbReference type="InterPro" id="IPR001279">
    <property type="entry name" value="Metallo-B-lactamas"/>
</dbReference>
<dbReference type="InterPro" id="IPR036866">
    <property type="entry name" value="RibonucZ/Hydroxyglut_hydro"/>
</dbReference>
<evidence type="ECO:0000313" key="5">
    <source>
        <dbReference type="Proteomes" id="UP001163550"/>
    </source>
</evidence>
<sequence length="268" mass="30001">MKLTVLVDNYTYIDQYFLGEPALSFYIEEEGQKILFDTGYSDVLIHNAKKLGIDLNQLDTIVLSHGHNDHTGGLAYLVNQMSLQNTKLVAHLLCFNQKQDEGEAIGSPLSRQQLDQCCQLSLTNKPTWLSEKLLFLGEIPRRFGFEGQQSIGMSCENDQWSEDAVLDDSALVYQSETGLVIITGCSHSGICNIIEYAKEICQDQRINGVIGGFHLFELDEQLFKTQAYFAENQVKSLYPCHCVSFAVKAKLNETITVAEVGVGLSLMW</sequence>
<proteinExistence type="predicted"/>
<dbReference type="CDD" id="cd07713">
    <property type="entry name" value="DHPS-like_MBL-fold"/>
    <property type="match status" value="1"/>
</dbReference>
<dbReference type="STRING" id="52694.ACWI_13870"/>
<name>A0A1F2PJ94_9FIRM</name>
<dbReference type="RefSeq" id="WP_070370718.1">
    <property type="nucleotide sequence ID" value="NZ_CABIIK010000017.1"/>
</dbReference>
<dbReference type="Pfam" id="PF00753">
    <property type="entry name" value="Lactamase_B"/>
    <property type="match status" value="1"/>
</dbReference>
<evidence type="ECO:0000313" key="2">
    <source>
        <dbReference type="EMBL" id="OFV70801.1"/>
    </source>
</evidence>
<organism evidence="2 4">
    <name type="scientific">Acetobacterium wieringae</name>
    <dbReference type="NCBI Taxonomy" id="52694"/>
    <lineage>
        <taxon>Bacteria</taxon>
        <taxon>Bacillati</taxon>
        <taxon>Bacillota</taxon>
        <taxon>Clostridia</taxon>
        <taxon>Eubacteriales</taxon>
        <taxon>Eubacteriaceae</taxon>
        <taxon>Acetobacterium</taxon>
    </lineage>
</organism>
<dbReference type="EMBL" id="CP087994">
    <property type="protein sequence ID" value="UYO62677.1"/>
    <property type="molecule type" value="Genomic_DNA"/>
</dbReference>
<dbReference type="InterPro" id="IPR041712">
    <property type="entry name" value="DHPS-like_MBL-fold"/>
</dbReference>
<dbReference type="PANTHER" id="PTHR13754">
    <property type="entry name" value="METALLO-BETA-LACTAMASE SUPERFAMILY PROTEIN"/>
    <property type="match status" value="1"/>
</dbReference>
<keyword evidence="2" id="KW-0378">Hydrolase</keyword>
<dbReference type="EC" id="3.1.26.11" evidence="2"/>
<dbReference type="Proteomes" id="UP000176244">
    <property type="component" value="Unassembled WGS sequence"/>
</dbReference>
<gene>
    <name evidence="2" type="primary">rbn_1</name>
    <name evidence="2" type="ORF">ACWI_13870</name>
    <name evidence="3" type="ORF">LNN31_18170</name>
</gene>
<dbReference type="PANTHER" id="PTHR13754:SF18">
    <property type="entry name" value="7,8-DIHYDROPTERIN-6-METHYL-4-(BETA-D-RIBOFURANOSYL)-AMINOBENZENE-5'-PHOSPHATE SYNTHASE"/>
    <property type="match status" value="1"/>
</dbReference>
<reference evidence="3" key="2">
    <citation type="submission" date="2021-11" db="EMBL/GenBank/DDBJ databases">
        <title>Isoprene-degrading acetogen.</title>
        <authorList>
            <person name="Yang Y."/>
            <person name="Jin H."/>
            <person name="Yan J."/>
        </authorList>
    </citation>
    <scope>NUCLEOTIDE SEQUENCE</scope>
    <source>
        <strain evidence="3">Berkeley</strain>
    </source>
</reference>
<accession>A0A1F2PJ94</accession>
<keyword evidence="5" id="KW-1185">Reference proteome</keyword>
<feature type="domain" description="Metallo-beta-lactamase" evidence="1">
    <location>
        <begin position="21"/>
        <end position="79"/>
    </location>
</feature>
<dbReference type="OrthoDB" id="9803916at2"/>
<protein>
    <submittedName>
        <fullName evidence="3">MBL fold metallo-hydrolase</fullName>
    </submittedName>
    <submittedName>
        <fullName evidence="2">Ribonuclease BN</fullName>
        <ecNumber evidence="2">3.1.26.11</ecNumber>
    </submittedName>
</protein>
<dbReference type="GO" id="GO:0016740">
    <property type="term" value="F:transferase activity"/>
    <property type="evidence" value="ECO:0007669"/>
    <property type="project" value="TreeGrafter"/>
</dbReference>
<dbReference type="EMBL" id="LKEU01000027">
    <property type="protein sequence ID" value="OFV70801.1"/>
    <property type="molecule type" value="Genomic_DNA"/>
</dbReference>
<dbReference type="SUPFAM" id="SSF56281">
    <property type="entry name" value="Metallo-hydrolase/oxidoreductase"/>
    <property type="match status" value="1"/>
</dbReference>
<evidence type="ECO:0000313" key="4">
    <source>
        <dbReference type="Proteomes" id="UP000176244"/>
    </source>
</evidence>
<dbReference type="Proteomes" id="UP001163550">
    <property type="component" value="Chromosome"/>
</dbReference>
<dbReference type="GO" id="GO:0042781">
    <property type="term" value="F:3'-tRNA processing endoribonuclease activity"/>
    <property type="evidence" value="ECO:0007669"/>
    <property type="project" value="UniProtKB-EC"/>
</dbReference>
<evidence type="ECO:0000313" key="3">
    <source>
        <dbReference type="EMBL" id="UYO62677.1"/>
    </source>
</evidence>
<reference evidence="2 4" key="1">
    <citation type="submission" date="2015-09" db="EMBL/GenBank/DDBJ databases">
        <title>Genome sequence of Acetobacterium wieringae DSM 1911.</title>
        <authorList>
            <person name="Poehlein A."/>
            <person name="Bengelsdorf F.R."/>
            <person name="Schiel-Bengelsdorf B."/>
            <person name="Duerre P."/>
            <person name="Daniel R."/>
        </authorList>
    </citation>
    <scope>NUCLEOTIDE SEQUENCE [LARGE SCALE GENOMIC DNA]</scope>
    <source>
        <strain evidence="2 4">DSM 1911</strain>
    </source>
</reference>
<dbReference type="Gene3D" id="3.60.15.10">
    <property type="entry name" value="Ribonuclease Z/Hydroxyacylglutathione hydrolase-like"/>
    <property type="match status" value="1"/>
</dbReference>
<dbReference type="AlphaFoldDB" id="A0A1F2PJ94"/>
<dbReference type="InterPro" id="IPR052926">
    <property type="entry name" value="Metallo-beta-lactamase_dom"/>
</dbReference>